<dbReference type="Proteomes" id="UP000265520">
    <property type="component" value="Unassembled WGS sequence"/>
</dbReference>
<feature type="non-terminal residue" evidence="2">
    <location>
        <position position="1"/>
    </location>
</feature>
<accession>A0A392SU45</accession>
<feature type="compositionally biased region" description="Polar residues" evidence="1">
    <location>
        <begin position="1"/>
        <end position="10"/>
    </location>
</feature>
<protein>
    <submittedName>
        <fullName evidence="2">Uncharacterized protein</fullName>
    </submittedName>
</protein>
<organism evidence="2 3">
    <name type="scientific">Trifolium medium</name>
    <dbReference type="NCBI Taxonomy" id="97028"/>
    <lineage>
        <taxon>Eukaryota</taxon>
        <taxon>Viridiplantae</taxon>
        <taxon>Streptophyta</taxon>
        <taxon>Embryophyta</taxon>
        <taxon>Tracheophyta</taxon>
        <taxon>Spermatophyta</taxon>
        <taxon>Magnoliopsida</taxon>
        <taxon>eudicotyledons</taxon>
        <taxon>Gunneridae</taxon>
        <taxon>Pentapetalae</taxon>
        <taxon>rosids</taxon>
        <taxon>fabids</taxon>
        <taxon>Fabales</taxon>
        <taxon>Fabaceae</taxon>
        <taxon>Papilionoideae</taxon>
        <taxon>50 kb inversion clade</taxon>
        <taxon>NPAAA clade</taxon>
        <taxon>Hologalegina</taxon>
        <taxon>IRL clade</taxon>
        <taxon>Trifolieae</taxon>
        <taxon>Trifolium</taxon>
    </lineage>
</organism>
<evidence type="ECO:0000313" key="3">
    <source>
        <dbReference type="Proteomes" id="UP000265520"/>
    </source>
</evidence>
<dbReference type="AlphaFoldDB" id="A0A392SU45"/>
<reference evidence="2 3" key="1">
    <citation type="journal article" date="2018" name="Front. Plant Sci.">
        <title>Red Clover (Trifolium pratense) and Zigzag Clover (T. medium) - A Picture of Genomic Similarities and Differences.</title>
        <authorList>
            <person name="Dluhosova J."/>
            <person name="Istvanek J."/>
            <person name="Nedelnik J."/>
            <person name="Repkova J."/>
        </authorList>
    </citation>
    <scope>NUCLEOTIDE SEQUENCE [LARGE SCALE GENOMIC DNA]</scope>
    <source>
        <strain evidence="3">cv. 10/8</strain>
        <tissue evidence="2">Leaf</tissue>
    </source>
</reference>
<name>A0A392SU45_9FABA</name>
<keyword evidence="3" id="KW-1185">Reference proteome</keyword>
<evidence type="ECO:0000256" key="1">
    <source>
        <dbReference type="SAM" id="MobiDB-lite"/>
    </source>
</evidence>
<dbReference type="EMBL" id="LXQA010430948">
    <property type="protein sequence ID" value="MCI51386.1"/>
    <property type="molecule type" value="Genomic_DNA"/>
</dbReference>
<feature type="region of interest" description="Disordered" evidence="1">
    <location>
        <begin position="1"/>
        <end position="26"/>
    </location>
</feature>
<comment type="caution">
    <text evidence="2">The sequence shown here is derived from an EMBL/GenBank/DDBJ whole genome shotgun (WGS) entry which is preliminary data.</text>
</comment>
<sequence>VYENNFSSVEAKSPFGSTKGRGGEEF</sequence>
<proteinExistence type="predicted"/>
<evidence type="ECO:0000313" key="2">
    <source>
        <dbReference type="EMBL" id="MCI51386.1"/>
    </source>
</evidence>